<dbReference type="EMBL" id="JAENRR010000065">
    <property type="protein sequence ID" value="MBK3519380.1"/>
    <property type="molecule type" value="Genomic_DNA"/>
</dbReference>
<keyword evidence="3" id="KW-0732">Signal</keyword>
<protein>
    <submittedName>
        <fullName evidence="8">RagB/SusD family nutrient uptake outer membrane protein</fullName>
    </submittedName>
</protein>
<keyword evidence="9" id="KW-1185">Reference proteome</keyword>
<keyword evidence="4" id="KW-0472">Membrane</keyword>
<dbReference type="InterPro" id="IPR012944">
    <property type="entry name" value="SusD_RagB_dom"/>
</dbReference>
<dbReference type="InterPro" id="IPR033985">
    <property type="entry name" value="SusD-like_N"/>
</dbReference>
<evidence type="ECO:0000313" key="8">
    <source>
        <dbReference type="EMBL" id="MBK3519380.1"/>
    </source>
</evidence>
<dbReference type="SUPFAM" id="SSF48452">
    <property type="entry name" value="TPR-like"/>
    <property type="match status" value="1"/>
</dbReference>
<evidence type="ECO:0000256" key="4">
    <source>
        <dbReference type="ARBA" id="ARBA00023136"/>
    </source>
</evidence>
<evidence type="ECO:0000256" key="3">
    <source>
        <dbReference type="ARBA" id="ARBA00022729"/>
    </source>
</evidence>
<accession>A0ABS1HP50</accession>
<dbReference type="Proteomes" id="UP000605676">
    <property type="component" value="Unassembled WGS sequence"/>
</dbReference>
<sequence>MEKNIKYILFAVVVLFLTACEDYLDLAPENDLSLEEVFQDFQNAQGWMDECYMYVVDYAQKSHWNSCFNLGDDAYCNNTWIYSTEMEKGNFAIWPNNNFNYFTEPGGGSTTAFNAKDRPGIWQGWEAIRKANIAIESIEEKGWMINASEAEKDAVLGQAYFFRAFFHMEIMKFWGRIPYVDVVLTGEEFKNYKRPDTYKECALKADQDLARAAELLPVDWDNHEAGDKTQGQNKGRVTKGAAYAFKGKNLLLAASPLMRESRDTYDYDQELCAMAVESFSEVLKLGDQGVYTLESFDNYEAVFYTEGGNPRVWPGGTEFIFSGPTNGSAYGVRQMSGVYQLTAYGGSGGWSVSPTHNYVQKNFGMIDGLSCEDSPLHNPLKPFENRDARFYKWLVIDGDQISVKNNTRIANLYVGGNGRFNGGDKNTSYTGYIIKKWYPLSFNSVDKNQNFSAYRLHMRLTDVYLMYAEAALMAHGISVNAPNYSLSAEGAINALRDRAGIPHVANRYKASVNSFMDEVRRERAVELSWEGHRWVDIRRWSLADLDEYKVKTELRFDKDHTYFEEAVLLTRVCEYPKHFWLPFEKSQTEIYKGFEQNPGW</sequence>
<dbReference type="PROSITE" id="PS51257">
    <property type="entry name" value="PROKAR_LIPOPROTEIN"/>
    <property type="match status" value="1"/>
</dbReference>
<feature type="domain" description="SusD-like N-terminal" evidence="7">
    <location>
        <begin position="22"/>
        <end position="245"/>
    </location>
</feature>
<proteinExistence type="inferred from homology"/>
<evidence type="ECO:0000256" key="1">
    <source>
        <dbReference type="ARBA" id="ARBA00004442"/>
    </source>
</evidence>
<name>A0ABS1HP50_9BACT</name>
<dbReference type="Pfam" id="PF07980">
    <property type="entry name" value="SusD_RagB"/>
    <property type="match status" value="1"/>
</dbReference>
<dbReference type="Gene3D" id="1.25.40.390">
    <property type="match status" value="1"/>
</dbReference>
<evidence type="ECO:0000259" key="7">
    <source>
        <dbReference type="Pfam" id="PF14322"/>
    </source>
</evidence>
<gene>
    <name evidence="8" type="ORF">JIV24_18680</name>
</gene>
<comment type="caution">
    <text evidence="8">The sequence shown here is derived from an EMBL/GenBank/DDBJ whole genome shotgun (WGS) entry which is preliminary data.</text>
</comment>
<reference evidence="8 9" key="1">
    <citation type="submission" date="2021-01" db="EMBL/GenBank/DDBJ databases">
        <title>Carboxyliciviraga sp.nov., isolated from coastal sediments.</title>
        <authorList>
            <person name="Lu D."/>
            <person name="Zhang T."/>
        </authorList>
    </citation>
    <scope>NUCLEOTIDE SEQUENCE [LARGE SCALE GENOMIC DNA]</scope>
    <source>
        <strain evidence="8 9">N1Y132</strain>
    </source>
</reference>
<comment type="similarity">
    <text evidence="2">Belongs to the SusD family.</text>
</comment>
<feature type="domain" description="RagB/SusD" evidence="6">
    <location>
        <begin position="318"/>
        <end position="600"/>
    </location>
</feature>
<comment type="subcellular location">
    <subcellularLocation>
        <location evidence="1">Cell outer membrane</location>
    </subcellularLocation>
</comment>
<evidence type="ECO:0000256" key="5">
    <source>
        <dbReference type="ARBA" id="ARBA00023237"/>
    </source>
</evidence>
<evidence type="ECO:0000313" key="9">
    <source>
        <dbReference type="Proteomes" id="UP000605676"/>
    </source>
</evidence>
<evidence type="ECO:0000256" key="2">
    <source>
        <dbReference type="ARBA" id="ARBA00006275"/>
    </source>
</evidence>
<dbReference type="InterPro" id="IPR011990">
    <property type="entry name" value="TPR-like_helical_dom_sf"/>
</dbReference>
<evidence type="ECO:0000259" key="6">
    <source>
        <dbReference type="Pfam" id="PF07980"/>
    </source>
</evidence>
<dbReference type="RefSeq" id="WP_200466599.1">
    <property type="nucleotide sequence ID" value="NZ_JAENRR010000065.1"/>
</dbReference>
<keyword evidence="5" id="KW-0998">Cell outer membrane</keyword>
<organism evidence="8 9">
    <name type="scientific">Carboxylicivirga marina</name>
    <dbReference type="NCBI Taxonomy" id="2800988"/>
    <lineage>
        <taxon>Bacteria</taxon>
        <taxon>Pseudomonadati</taxon>
        <taxon>Bacteroidota</taxon>
        <taxon>Bacteroidia</taxon>
        <taxon>Marinilabiliales</taxon>
        <taxon>Marinilabiliaceae</taxon>
        <taxon>Carboxylicivirga</taxon>
    </lineage>
</organism>
<dbReference type="Pfam" id="PF14322">
    <property type="entry name" value="SusD-like_3"/>
    <property type="match status" value="1"/>
</dbReference>